<sequence>MNDRAGPAGGFDPRGSVILQRWNAERQTAREAAAVKAAVTAAGSQDHRDLGPVEQIVPGTTAYTLLTGTEGKRRAVTERTAMSVSTVYACVALIAGAIASITIEEHERSGRNVLPVDSDYWRLLNREMHPRWAAAVGWEFGAQSLILRGNLYQRIHRVTPYSPVVEFIEPMHPDGCDPRLVDGRLVYACTDLETGELEVVDQDDMIHVPGPGFDGIRGLSQIQFVLRKQVNTALAGGEMAETMMDTVRPDIAFETEQNINEKKIADLRNQYVEKYVGLENSIAPMVLPNGLKLKEIKRIGMSALDVQLVENRKLSAEEICEIFGVWPYMIGRGGSQPPGTADNIGINFVKYTLTRHLVKIQQELDRKLIRKGNRFLAHNVSSLERGDIKTRYEAYRLSLGRAGEPGWATQNEVRLDDNRPALDGGDELFNGTNDSGNSNEEPASAATE</sequence>
<feature type="compositionally biased region" description="Polar residues" evidence="1">
    <location>
        <begin position="430"/>
        <end position="448"/>
    </location>
</feature>
<accession>A0A1X7I6Z3</accession>
<dbReference type="InterPro" id="IPR006427">
    <property type="entry name" value="Portal_HK97"/>
</dbReference>
<evidence type="ECO:0000313" key="4">
    <source>
        <dbReference type="Proteomes" id="UP000193228"/>
    </source>
</evidence>
<keyword evidence="2" id="KW-0812">Transmembrane</keyword>
<gene>
    <name evidence="3" type="ORF">SAMN06265784_101331</name>
</gene>
<feature type="region of interest" description="Disordered" evidence="1">
    <location>
        <begin position="414"/>
        <end position="448"/>
    </location>
</feature>
<feature type="transmembrane region" description="Helical" evidence="2">
    <location>
        <begin position="81"/>
        <end position="103"/>
    </location>
</feature>
<dbReference type="AlphaFoldDB" id="A0A1X7I6Z3"/>
<protein>
    <submittedName>
        <fullName evidence="3">Phage portal protein, HK97 family</fullName>
    </submittedName>
</protein>
<evidence type="ECO:0000256" key="2">
    <source>
        <dbReference type="SAM" id="Phobius"/>
    </source>
</evidence>
<proteinExistence type="predicted"/>
<dbReference type="Pfam" id="PF04860">
    <property type="entry name" value="Phage_portal"/>
    <property type="match status" value="1"/>
</dbReference>
<dbReference type="NCBIfam" id="TIGR01537">
    <property type="entry name" value="portal_HK97"/>
    <property type="match status" value="1"/>
</dbReference>
<reference evidence="4" key="1">
    <citation type="submission" date="2017-04" db="EMBL/GenBank/DDBJ databases">
        <authorList>
            <person name="Varghese N."/>
            <person name="Submissions S."/>
        </authorList>
    </citation>
    <scope>NUCLEOTIDE SEQUENCE [LARGE SCALE GENOMIC DNA]</scope>
    <source>
        <strain evidence="4">LMG 29540</strain>
    </source>
</reference>
<organism evidence="3 4">
    <name type="scientific">Paraburkholderia susongensis</name>
    <dbReference type="NCBI Taxonomy" id="1515439"/>
    <lineage>
        <taxon>Bacteria</taxon>
        <taxon>Pseudomonadati</taxon>
        <taxon>Pseudomonadota</taxon>
        <taxon>Betaproteobacteria</taxon>
        <taxon>Burkholderiales</taxon>
        <taxon>Burkholderiaceae</taxon>
        <taxon>Paraburkholderia</taxon>
    </lineage>
</organism>
<dbReference type="EMBL" id="FXAT01000001">
    <property type="protein sequence ID" value="SMG09605.1"/>
    <property type="molecule type" value="Genomic_DNA"/>
</dbReference>
<keyword evidence="2" id="KW-0472">Membrane</keyword>
<dbReference type="Proteomes" id="UP000193228">
    <property type="component" value="Unassembled WGS sequence"/>
</dbReference>
<name>A0A1X7I6Z3_9BURK</name>
<keyword evidence="4" id="KW-1185">Reference proteome</keyword>
<dbReference type="OrthoDB" id="9765386at2"/>
<dbReference type="STRING" id="1515439.SAMN06265784_101331"/>
<keyword evidence="2" id="KW-1133">Transmembrane helix</keyword>
<evidence type="ECO:0000256" key="1">
    <source>
        <dbReference type="SAM" id="MobiDB-lite"/>
    </source>
</evidence>
<dbReference type="RefSeq" id="WP_085480518.1">
    <property type="nucleotide sequence ID" value="NZ_FXAT01000001.1"/>
</dbReference>
<dbReference type="InterPro" id="IPR006944">
    <property type="entry name" value="Phage/GTA_portal"/>
</dbReference>
<evidence type="ECO:0000313" key="3">
    <source>
        <dbReference type="EMBL" id="SMG09605.1"/>
    </source>
</evidence>